<accession>A0A914W039</accession>
<dbReference type="SUPFAM" id="SSF53649">
    <property type="entry name" value="Alkaline phosphatase-like"/>
    <property type="match status" value="1"/>
</dbReference>
<proteinExistence type="predicted"/>
<protein>
    <submittedName>
        <fullName evidence="2">Sulfatase N-terminal domain-containing protein</fullName>
    </submittedName>
</protein>
<dbReference type="AlphaFoldDB" id="A0A914W039"/>
<organism evidence="1 2">
    <name type="scientific">Plectus sambesii</name>
    <dbReference type="NCBI Taxonomy" id="2011161"/>
    <lineage>
        <taxon>Eukaryota</taxon>
        <taxon>Metazoa</taxon>
        <taxon>Ecdysozoa</taxon>
        <taxon>Nematoda</taxon>
        <taxon>Chromadorea</taxon>
        <taxon>Plectida</taxon>
        <taxon>Plectina</taxon>
        <taxon>Plectoidea</taxon>
        <taxon>Plectidae</taxon>
        <taxon>Plectus</taxon>
    </lineage>
</organism>
<dbReference type="Proteomes" id="UP000887566">
    <property type="component" value="Unplaced"/>
</dbReference>
<dbReference type="InterPro" id="IPR004245">
    <property type="entry name" value="DUF229"/>
</dbReference>
<name>A0A914W039_9BILA</name>
<dbReference type="WBParaSite" id="PSAMB.scaffold2863size20839.g19511.t2">
    <property type="protein sequence ID" value="PSAMB.scaffold2863size20839.g19511.t2"/>
    <property type="gene ID" value="PSAMB.scaffold2863size20839.g19511"/>
</dbReference>
<dbReference type="GO" id="GO:0005615">
    <property type="term" value="C:extracellular space"/>
    <property type="evidence" value="ECO:0007669"/>
    <property type="project" value="TreeGrafter"/>
</dbReference>
<dbReference type="PANTHER" id="PTHR10974">
    <property type="entry name" value="FI08016P-RELATED"/>
    <property type="match status" value="1"/>
</dbReference>
<dbReference type="Pfam" id="PF02995">
    <property type="entry name" value="DUF229"/>
    <property type="match status" value="1"/>
</dbReference>
<sequence length="400" mass="45052">MHTQIIPQKLTPVPGLSSDAIQLSLYRPSVMIIVIDSASSSSFLRSMPRTLQVLTDLYGVTVFRGLNKVADNSAPNAHAFLNGVRSDKLMIDDYVLKPEVPDWCHRYLNASKFIGTQFVKAGYVTMMADDGPKAIFGWPNCYGFKQKPIHHYLSNSFVFFMADHGPRWGDIREGYVGRLEDNNPMLVVAVPEPLRKNKQLKANMNMNANRLVSQYDVYTTLFDISTVAAQSNWTDLSAIDWTSKGFHKRQTSFLRPVDLTRSCRLMQIPELYCLCESDEKYISTDDPTVLSAAQYLTNQLMKQIDESGARTICADLSLVNIVMATTNIVRSFNGEQNRVEYVVMFMVAPSKGIFQGLVELVNGQFRMPSSRLSRINAYGTDSHCTQDALIMPVCYCRDLV</sequence>
<dbReference type="Gene3D" id="3.40.720.10">
    <property type="entry name" value="Alkaline Phosphatase, subunit A"/>
    <property type="match status" value="1"/>
</dbReference>
<dbReference type="PANTHER" id="PTHR10974:SF75">
    <property type="entry name" value="SULFATASE DOMAIN-CONTAINING PROTEIN"/>
    <property type="match status" value="1"/>
</dbReference>
<keyword evidence="1" id="KW-1185">Reference proteome</keyword>
<evidence type="ECO:0000313" key="2">
    <source>
        <dbReference type="WBParaSite" id="PSAMB.scaffold2863size20839.g19511.t2"/>
    </source>
</evidence>
<evidence type="ECO:0000313" key="1">
    <source>
        <dbReference type="Proteomes" id="UP000887566"/>
    </source>
</evidence>
<reference evidence="2" key="1">
    <citation type="submission" date="2022-11" db="UniProtKB">
        <authorList>
            <consortium name="WormBaseParasite"/>
        </authorList>
    </citation>
    <scope>IDENTIFICATION</scope>
</reference>
<dbReference type="InterPro" id="IPR017850">
    <property type="entry name" value="Alkaline_phosphatase_core_sf"/>
</dbReference>